<dbReference type="PANTHER" id="PTHR37423:SF2">
    <property type="entry name" value="MEMBRANE-BOUND LYTIC MUREIN TRANSGLYCOSYLASE C"/>
    <property type="match status" value="1"/>
</dbReference>
<dbReference type="InterPro" id="IPR008258">
    <property type="entry name" value="Transglycosylase_SLT_dom_1"/>
</dbReference>
<comment type="similarity">
    <text evidence="2">Belongs to the virb1 family.</text>
</comment>
<evidence type="ECO:0000313" key="6">
    <source>
        <dbReference type="EMBL" id="OWU76047.1"/>
    </source>
</evidence>
<dbReference type="AlphaFoldDB" id="A0A225NSN7"/>
<evidence type="ECO:0000256" key="2">
    <source>
        <dbReference type="ARBA" id="ARBA00009387"/>
    </source>
</evidence>
<comment type="caution">
    <text evidence="6">The sequence shown here is derived from an EMBL/GenBank/DDBJ whole genome shotgun (WGS) entry which is preliminary data.</text>
</comment>
<dbReference type="GO" id="GO:0042597">
    <property type="term" value="C:periplasmic space"/>
    <property type="evidence" value="ECO:0007669"/>
    <property type="project" value="InterPro"/>
</dbReference>
<dbReference type="PANTHER" id="PTHR37423">
    <property type="entry name" value="SOLUBLE LYTIC MUREIN TRANSGLYCOSYLASE-RELATED"/>
    <property type="match status" value="1"/>
</dbReference>
<dbReference type="GO" id="GO:0004553">
    <property type="term" value="F:hydrolase activity, hydrolyzing O-glycosyl compounds"/>
    <property type="evidence" value="ECO:0007669"/>
    <property type="project" value="InterPro"/>
</dbReference>
<feature type="chain" id="PRO_5012804717" evidence="4">
    <location>
        <begin position="26"/>
        <end position="659"/>
    </location>
</feature>
<dbReference type="Gene3D" id="1.25.20.10">
    <property type="entry name" value="Bacterial muramidases"/>
    <property type="match status" value="1"/>
</dbReference>
<keyword evidence="3 4" id="KW-0732">Signal</keyword>
<proteinExistence type="inferred from homology"/>
<evidence type="ECO:0000259" key="5">
    <source>
        <dbReference type="Pfam" id="PF01464"/>
    </source>
</evidence>
<evidence type="ECO:0000256" key="4">
    <source>
        <dbReference type="SAM" id="SignalP"/>
    </source>
</evidence>
<keyword evidence="7" id="KW-1185">Reference proteome</keyword>
<dbReference type="CDD" id="cd13401">
    <property type="entry name" value="Slt70-like"/>
    <property type="match status" value="1"/>
</dbReference>
<comment type="similarity">
    <text evidence="1">Belongs to the transglycosylase Slt family.</text>
</comment>
<feature type="signal peptide" evidence="4">
    <location>
        <begin position="1"/>
        <end position="25"/>
    </location>
</feature>
<gene>
    <name evidence="6" type="ORF">ATO3_07720</name>
</gene>
<dbReference type="Proteomes" id="UP000215377">
    <property type="component" value="Unassembled WGS sequence"/>
</dbReference>
<dbReference type="InterPro" id="IPR008939">
    <property type="entry name" value="Lytic_TGlycosylase_superhlx_U"/>
</dbReference>
<organism evidence="6 7">
    <name type="scientific">Marinibacterium profundimaris</name>
    <dbReference type="NCBI Taxonomy" id="1679460"/>
    <lineage>
        <taxon>Bacteria</taxon>
        <taxon>Pseudomonadati</taxon>
        <taxon>Pseudomonadota</taxon>
        <taxon>Alphaproteobacteria</taxon>
        <taxon>Rhodobacterales</taxon>
        <taxon>Paracoccaceae</taxon>
        <taxon>Marinibacterium</taxon>
    </lineage>
</organism>
<accession>A0A225NSN7</accession>
<evidence type="ECO:0000256" key="1">
    <source>
        <dbReference type="ARBA" id="ARBA00007734"/>
    </source>
</evidence>
<dbReference type="SUPFAM" id="SSF48435">
    <property type="entry name" value="Bacterial muramidases"/>
    <property type="match status" value="1"/>
</dbReference>
<dbReference type="OrthoDB" id="9815002at2"/>
<dbReference type="SUPFAM" id="SSF53955">
    <property type="entry name" value="Lysozyme-like"/>
    <property type="match status" value="1"/>
</dbReference>
<name>A0A225NSN7_9RHOB</name>
<dbReference type="Gene3D" id="1.10.530.10">
    <property type="match status" value="1"/>
</dbReference>
<dbReference type="Pfam" id="PF01464">
    <property type="entry name" value="SLT"/>
    <property type="match status" value="1"/>
</dbReference>
<dbReference type="InterPro" id="IPR023346">
    <property type="entry name" value="Lysozyme-like_dom_sf"/>
</dbReference>
<evidence type="ECO:0000313" key="7">
    <source>
        <dbReference type="Proteomes" id="UP000215377"/>
    </source>
</evidence>
<evidence type="ECO:0000256" key="3">
    <source>
        <dbReference type="ARBA" id="ARBA00022729"/>
    </source>
</evidence>
<dbReference type="RefSeq" id="WP_088649245.1">
    <property type="nucleotide sequence ID" value="NZ_AQQR01000002.1"/>
</dbReference>
<dbReference type="EMBL" id="AQQR01000002">
    <property type="protein sequence ID" value="OWU76047.1"/>
    <property type="molecule type" value="Genomic_DNA"/>
</dbReference>
<protein>
    <submittedName>
        <fullName evidence="6">Tail length tape measure protein</fullName>
    </submittedName>
</protein>
<reference evidence="6 7" key="1">
    <citation type="submission" date="2013-04" db="EMBL/GenBank/DDBJ databases">
        <title>Oceanicola sp. 22II1-22F33 Genome Sequencing.</title>
        <authorList>
            <person name="Lai Q."/>
            <person name="Li G."/>
            <person name="Shao Z."/>
        </authorList>
    </citation>
    <scope>NUCLEOTIDE SEQUENCE [LARGE SCALE GENOMIC DNA]</scope>
    <source>
        <strain evidence="6 7">22II1-22F33</strain>
    </source>
</reference>
<sequence>MIAQIRTVSLLLVLALAPALIPALARPADAGLAEAMDAVRRQDFEAAFEAAGAPASVAHDVVEWHWLRAGRGDAATVLAFLERNGDWPGIPWLREKSEGAFVTASFSDVLSMFDEVEPQTPDGVLAYVNALRAAGRGGEADATLVLGWRTMAMGATQQSAFLAAGGDLLPPHNVARLDRLLWDGHRLSARRMLTSVDDGTRALALARLALQEQAAGVDTLIERVPEDLADDPGLAYDRFEWRARKGRTDDALELMIERSTSAQSLGQPESWAGRRRGYARQLMRAGEHQRAYEVAMRHGLVDGSDFADLEWLSGYLALTFLDQPETALLHFLRLDEAVQSPISKGRAKYWTGRALDALGDTEVAQIAYREGGEYQSSFYGLLAAERAGLPFDPSMANPPELAPWQEAEFTKSTVFRAAVELWEAEEYVLAERFFTHLTESLTPEDAARLGQMALDLDDPHLSVMISKRAAQDGVILAGYYYPLHPVADEDLPMAQEMVLSIARRESEFDPGVISGAGALGFMQVMPATGQLVADDLGIRASHSSSRMLEDWRYNAKLGANYLATLAAQLGGNVSMMAAGYNAGPGRPLRWMEDYGDPRGRNAEIDIVDWIEMIPFNETRNYIMRVTESLPVYRARLGKEPLPIPFSEELRGATLRAYAP</sequence>
<feature type="domain" description="Transglycosylase SLT" evidence="5">
    <location>
        <begin position="494"/>
        <end position="597"/>
    </location>
</feature>